<reference evidence="3" key="1">
    <citation type="journal article" date="2020" name="Stud. Mycol.">
        <title>101 Dothideomycetes genomes: a test case for predicting lifestyles and emergence of pathogens.</title>
        <authorList>
            <person name="Haridas S."/>
            <person name="Albert R."/>
            <person name="Binder M."/>
            <person name="Bloem J."/>
            <person name="Labutti K."/>
            <person name="Salamov A."/>
            <person name="Andreopoulos B."/>
            <person name="Baker S."/>
            <person name="Barry K."/>
            <person name="Bills G."/>
            <person name="Bluhm B."/>
            <person name="Cannon C."/>
            <person name="Castanera R."/>
            <person name="Culley D."/>
            <person name="Daum C."/>
            <person name="Ezra D."/>
            <person name="Gonzalez J."/>
            <person name="Henrissat B."/>
            <person name="Kuo A."/>
            <person name="Liang C."/>
            <person name="Lipzen A."/>
            <person name="Lutzoni F."/>
            <person name="Magnuson J."/>
            <person name="Mondo S."/>
            <person name="Nolan M."/>
            <person name="Ohm R."/>
            <person name="Pangilinan J."/>
            <person name="Park H.-J."/>
            <person name="Ramirez L."/>
            <person name="Alfaro M."/>
            <person name="Sun H."/>
            <person name="Tritt A."/>
            <person name="Yoshinaga Y."/>
            <person name="Zwiers L.-H."/>
            <person name="Turgeon B."/>
            <person name="Goodwin S."/>
            <person name="Spatafora J."/>
            <person name="Crous P."/>
            <person name="Grigoriev I."/>
        </authorList>
    </citation>
    <scope>NUCLEOTIDE SEQUENCE</scope>
    <source>
        <strain evidence="3">CBS 113818</strain>
    </source>
</reference>
<evidence type="ECO:0000313" key="4">
    <source>
        <dbReference type="Proteomes" id="UP000799424"/>
    </source>
</evidence>
<evidence type="ECO:0008006" key="5">
    <source>
        <dbReference type="Google" id="ProtNLM"/>
    </source>
</evidence>
<gene>
    <name evidence="3" type="ORF">CC86DRAFT_404971</name>
</gene>
<feature type="compositionally biased region" description="Pro residues" evidence="1">
    <location>
        <begin position="483"/>
        <end position="494"/>
    </location>
</feature>
<feature type="compositionally biased region" description="Pro residues" evidence="1">
    <location>
        <begin position="503"/>
        <end position="521"/>
    </location>
</feature>
<proteinExistence type="predicted"/>
<keyword evidence="4" id="KW-1185">Reference proteome</keyword>
<dbReference type="AlphaFoldDB" id="A0A6A7A582"/>
<name>A0A6A7A582_9PLEO</name>
<accession>A0A6A7A582</accession>
<sequence>MHSSILYSIALVAGIVSAVPAGKRDFSPDNVYFPLKNGFPNPSQDQILQIQIEGHGTLPNAPPPPKLSPEGVTNLKLVAFNELFEVAYFTELVYNLTNKVQGYDLGYGHEYVLDSLKSIVAQEQMHLLNANGGLKRFNQETIQPCKYSFGVTDFQSAIALAATFTDLVLGTLQDVNQIFADNGDTRFVRSTSSSLGNEAEQEGFYRLVQKKRPSAQPFLTTATRDFLFTAVQSYTIPGSCPNLATIKLKTFKPLTIESKDIKPATQNIKFSTLKKDASSYNTDQLRVVFLNGQNVPIVKKLDKVNMLADKVVFEAAFPYAEFRMDGLTVAAVTSGKTEFANAAEVPCAFTPLSPPTPPWYSKSTSTQTLVPHFTYPSTTMNSDHRLNTPHPNTHAPCPTSPDCDDASQHLESPTDHVHITALMTHTRPQRASTMPIPPYEAPVLAPQEPPLALGQHISPPLLAPSPLATASAEESHYTFPRTAPQPPVPTPAPAPLTSLPHAHIPPGPEPELFPQDLPPRPIYLGRQTSKWAHYPLGDASA</sequence>
<feature type="region of interest" description="Disordered" evidence="1">
    <location>
        <begin position="472"/>
        <end position="521"/>
    </location>
</feature>
<dbReference type="Proteomes" id="UP000799424">
    <property type="component" value="Unassembled WGS sequence"/>
</dbReference>
<evidence type="ECO:0000313" key="3">
    <source>
        <dbReference type="EMBL" id="KAF2827938.1"/>
    </source>
</evidence>
<evidence type="ECO:0000256" key="2">
    <source>
        <dbReference type="SAM" id="SignalP"/>
    </source>
</evidence>
<feature type="compositionally biased region" description="Low complexity" evidence="1">
    <location>
        <begin position="472"/>
        <end position="482"/>
    </location>
</feature>
<dbReference type="OrthoDB" id="5293813at2759"/>
<organism evidence="3 4">
    <name type="scientific">Ophiobolus disseminans</name>
    <dbReference type="NCBI Taxonomy" id="1469910"/>
    <lineage>
        <taxon>Eukaryota</taxon>
        <taxon>Fungi</taxon>
        <taxon>Dikarya</taxon>
        <taxon>Ascomycota</taxon>
        <taxon>Pezizomycotina</taxon>
        <taxon>Dothideomycetes</taxon>
        <taxon>Pleosporomycetidae</taxon>
        <taxon>Pleosporales</taxon>
        <taxon>Pleosporineae</taxon>
        <taxon>Phaeosphaeriaceae</taxon>
        <taxon>Ophiobolus</taxon>
    </lineage>
</organism>
<feature type="signal peptide" evidence="2">
    <location>
        <begin position="1"/>
        <end position="18"/>
    </location>
</feature>
<dbReference type="EMBL" id="MU006223">
    <property type="protein sequence ID" value="KAF2827938.1"/>
    <property type="molecule type" value="Genomic_DNA"/>
</dbReference>
<keyword evidence="2" id="KW-0732">Signal</keyword>
<protein>
    <recommendedName>
        <fullName evidence="5">Late sexual development protein</fullName>
    </recommendedName>
</protein>
<feature type="chain" id="PRO_5025377670" description="Late sexual development protein" evidence="2">
    <location>
        <begin position="19"/>
        <end position="541"/>
    </location>
</feature>
<evidence type="ECO:0000256" key="1">
    <source>
        <dbReference type="SAM" id="MobiDB-lite"/>
    </source>
</evidence>